<gene>
    <name evidence="1" type="ORF">M011DRAFT_466991</name>
</gene>
<reference evidence="1" key="1">
    <citation type="journal article" date="2020" name="Stud. Mycol.">
        <title>101 Dothideomycetes genomes: a test case for predicting lifestyles and emergence of pathogens.</title>
        <authorList>
            <person name="Haridas S."/>
            <person name="Albert R."/>
            <person name="Binder M."/>
            <person name="Bloem J."/>
            <person name="Labutti K."/>
            <person name="Salamov A."/>
            <person name="Andreopoulos B."/>
            <person name="Baker S."/>
            <person name="Barry K."/>
            <person name="Bills G."/>
            <person name="Bluhm B."/>
            <person name="Cannon C."/>
            <person name="Castanera R."/>
            <person name="Culley D."/>
            <person name="Daum C."/>
            <person name="Ezra D."/>
            <person name="Gonzalez J."/>
            <person name="Henrissat B."/>
            <person name="Kuo A."/>
            <person name="Liang C."/>
            <person name="Lipzen A."/>
            <person name="Lutzoni F."/>
            <person name="Magnuson J."/>
            <person name="Mondo S."/>
            <person name="Nolan M."/>
            <person name="Ohm R."/>
            <person name="Pangilinan J."/>
            <person name="Park H.-J."/>
            <person name="Ramirez L."/>
            <person name="Alfaro M."/>
            <person name="Sun H."/>
            <person name="Tritt A."/>
            <person name="Yoshinaga Y."/>
            <person name="Zwiers L.-H."/>
            <person name="Turgeon B."/>
            <person name="Goodwin S."/>
            <person name="Spatafora J."/>
            <person name="Crous P."/>
            <person name="Grigoriev I."/>
        </authorList>
    </citation>
    <scope>NUCLEOTIDE SEQUENCE</scope>
    <source>
        <strain evidence="1">CBS 119925</strain>
    </source>
</reference>
<accession>A0A6A6VFI4</accession>
<sequence length="120" mass="13563">MLSLSCRCSRSGWFSYTVFRLKTPSSTCPTQTSKTLESHHSPACTEKQKKVKICSKVSTARELRKDDIQRKIFKAGRATAKIKFSIPTCRRASGGEHRENSKPSARTKHTAIYVPTLLRF</sequence>
<dbReference type="Proteomes" id="UP000799440">
    <property type="component" value="Unassembled WGS sequence"/>
</dbReference>
<evidence type="ECO:0000313" key="2">
    <source>
        <dbReference type="Proteomes" id="UP000799440"/>
    </source>
</evidence>
<keyword evidence="2" id="KW-1185">Reference proteome</keyword>
<protein>
    <submittedName>
        <fullName evidence="1">Uncharacterized protein</fullName>
    </submittedName>
</protein>
<organism evidence="1 2">
    <name type="scientific">Sporormia fimetaria CBS 119925</name>
    <dbReference type="NCBI Taxonomy" id="1340428"/>
    <lineage>
        <taxon>Eukaryota</taxon>
        <taxon>Fungi</taxon>
        <taxon>Dikarya</taxon>
        <taxon>Ascomycota</taxon>
        <taxon>Pezizomycotina</taxon>
        <taxon>Dothideomycetes</taxon>
        <taxon>Pleosporomycetidae</taxon>
        <taxon>Pleosporales</taxon>
        <taxon>Sporormiaceae</taxon>
        <taxon>Sporormia</taxon>
    </lineage>
</organism>
<evidence type="ECO:0000313" key="1">
    <source>
        <dbReference type="EMBL" id="KAF2747951.1"/>
    </source>
</evidence>
<proteinExistence type="predicted"/>
<name>A0A6A6VFI4_9PLEO</name>
<dbReference type="EMBL" id="MU006570">
    <property type="protein sequence ID" value="KAF2747951.1"/>
    <property type="molecule type" value="Genomic_DNA"/>
</dbReference>
<dbReference type="AlphaFoldDB" id="A0A6A6VFI4"/>